<dbReference type="AlphaFoldDB" id="A0A813DUP6"/>
<evidence type="ECO:0000313" key="1">
    <source>
        <dbReference type="EMBL" id="CAE8591651.1"/>
    </source>
</evidence>
<protein>
    <submittedName>
        <fullName evidence="1">Uncharacterized protein</fullName>
    </submittedName>
</protein>
<evidence type="ECO:0000313" key="2">
    <source>
        <dbReference type="Proteomes" id="UP000654075"/>
    </source>
</evidence>
<gene>
    <name evidence="1" type="ORF">PGLA1383_LOCUS10318</name>
</gene>
<keyword evidence="2" id="KW-1185">Reference proteome</keyword>
<dbReference type="Proteomes" id="UP000654075">
    <property type="component" value="Unassembled WGS sequence"/>
</dbReference>
<sequence length="151" mass="15776">MLQGASSSVLVFVLGQAVTLLGLFVRETALHAAASSPEQQLRAEEDFTVRFSSSSTTTTSSTPPSGDPDHQVRFNRILEALAGLQNASSVATCPPCAGPSDLAGSPFGLLAVGLLVGWAAGRFARQGFETAVDTSAFARAQLLDVRARRLQ</sequence>
<name>A0A813DUP6_POLGL</name>
<comment type="caution">
    <text evidence="1">The sequence shown here is derived from an EMBL/GenBank/DDBJ whole genome shotgun (WGS) entry which is preliminary data.</text>
</comment>
<accession>A0A813DUP6</accession>
<dbReference type="EMBL" id="CAJNNV010005098">
    <property type="protein sequence ID" value="CAE8591651.1"/>
    <property type="molecule type" value="Genomic_DNA"/>
</dbReference>
<organism evidence="1 2">
    <name type="scientific">Polarella glacialis</name>
    <name type="common">Dinoflagellate</name>
    <dbReference type="NCBI Taxonomy" id="89957"/>
    <lineage>
        <taxon>Eukaryota</taxon>
        <taxon>Sar</taxon>
        <taxon>Alveolata</taxon>
        <taxon>Dinophyceae</taxon>
        <taxon>Suessiales</taxon>
        <taxon>Suessiaceae</taxon>
        <taxon>Polarella</taxon>
    </lineage>
</organism>
<proteinExistence type="predicted"/>
<reference evidence="1" key="1">
    <citation type="submission" date="2021-02" db="EMBL/GenBank/DDBJ databases">
        <authorList>
            <person name="Dougan E. K."/>
            <person name="Rhodes N."/>
            <person name="Thang M."/>
            <person name="Chan C."/>
        </authorList>
    </citation>
    <scope>NUCLEOTIDE SEQUENCE</scope>
</reference>